<dbReference type="PANTHER" id="PTHR11439">
    <property type="entry name" value="GAG-POL-RELATED RETROTRANSPOSON"/>
    <property type="match status" value="1"/>
</dbReference>
<evidence type="ECO:0000313" key="1">
    <source>
        <dbReference type="EMBL" id="PNX82135.1"/>
    </source>
</evidence>
<evidence type="ECO:0000313" key="2">
    <source>
        <dbReference type="Proteomes" id="UP000236291"/>
    </source>
</evidence>
<dbReference type="PANTHER" id="PTHR11439:SF483">
    <property type="entry name" value="PEPTIDE SYNTHASE GLIP-LIKE, PUTATIVE (AFU_ORTHOLOGUE AFUA_3G12920)-RELATED"/>
    <property type="match status" value="1"/>
</dbReference>
<feature type="non-terminal residue" evidence="1">
    <location>
        <position position="1"/>
    </location>
</feature>
<accession>A0A2K3LUB0</accession>
<reference evidence="1 2" key="2">
    <citation type="journal article" date="2017" name="Front. Plant Sci.">
        <title>Gene Classification and Mining of Molecular Markers Useful in Red Clover (Trifolium pratense) Breeding.</title>
        <authorList>
            <person name="Istvanek J."/>
            <person name="Dluhosova J."/>
            <person name="Dluhos P."/>
            <person name="Patkova L."/>
            <person name="Nedelnik J."/>
            <person name="Repkova J."/>
        </authorList>
    </citation>
    <scope>NUCLEOTIDE SEQUENCE [LARGE SCALE GENOMIC DNA]</scope>
    <source>
        <strain evidence="2">cv. Tatra</strain>
        <tissue evidence="1">Young leaves</tissue>
    </source>
</reference>
<dbReference type="Proteomes" id="UP000236291">
    <property type="component" value="Unassembled WGS sequence"/>
</dbReference>
<name>A0A2K3LUB0_TRIPR</name>
<gene>
    <name evidence="1" type="ORF">L195_g038163</name>
</gene>
<organism evidence="1 2">
    <name type="scientific">Trifolium pratense</name>
    <name type="common">Red clover</name>
    <dbReference type="NCBI Taxonomy" id="57577"/>
    <lineage>
        <taxon>Eukaryota</taxon>
        <taxon>Viridiplantae</taxon>
        <taxon>Streptophyta</taxon>
        <taxon>Embryophyta</taxon>
        <taxon>Tracheophyta</taxon>
        <taxon>Spermatophyta</taxon>
        <taxon>Magnoliopsida</taxon>
        <taxon>eudicotyledons</taxon>
        <taxon>Gunneridae</taxon>
        <taxon>Pentapetalae</taxon>
        <taxon>rosids</taxon>
        <taxon>fabids</taxon>
        <taxon>Fabales</taxon>
        <taxon>Fabaceae</taxon>
        <taxon>Papilionoideae</taxon>
        <taxon>50 kb inversion clade</taxon>
        <taxon>NPAAA clade</taxon>
        <taxon>Hologalegina</taxon>
        <taxon>IRL clade</taxon>
        <taxon>Trifolieae</taxon>
        <taxon>Trifolium</taxon>
    </lineage>
</organism>
<dbReference type="AlphaFoldDB" id="A0A2K3LUB0"/>
<reference evidence="1 2" key="1">
    <citation type="journal article" date="2014" name="Am. J. Bot.">
        <title>Genome assembly and annotation for red clover (Trifolium pratense; Fabaceae).</title>
        <authorList>
            <person name="Istvanek J."/>
            <person name="Jaros M."/>
            <person name="Krenek A."/>
            <person name="Repkova J."/>
        </authorList>
    </citation>
    <scope>NUCLEOTIDE SEQUENCE [LARGE SCALE GENOMIC DNA]</scope>
    <source>
        <strain evidence="2">cv. Tatra</strain>
        <tissue evidence="1">Young leaves</tissue>
    </source>
</reference>
<dbReference type="EMBL" id="ASHM01041338">
    <property type="protein sequence ID" value="PNX82135.1"/>
    <property type="molecule type" value="Genomic_DNA"/>
</dbReference>
<dbReference type="STRING" id="57577.A0A2K3LUB0"/>
<proteinExistence type="predicted"/>
<protein>
    <submittedName>
        <fullName evidence="1">Uncharacterized protein</fullName>
    </submittedName>
</protein>
<comment type="caution">
    <text evidence="1">The sequence shown here is derived from an EMBL/GenBank/DDBJ whole genome shotgun (WGS) entry which is preliminary data.</text>
</comment>
<sequence>KTGFKSASCARRKRSCETRLSCCLLRKVQAWLREVQRPGLYILSADEDGKDVDNILYKQMVGCLRYAFNSRPDICHTVGVVSRFMQSPKLVHMQAVKRIMRHLQGTIDHGILFPKPKEHESKLTGFCDSDRCGDQVERRSTMRYIHSEKMEFGRYHIPASRTVSPRLPRQQEKMEF</sequence>